<evidence type="ECO:0000313" key="2">
    <source>
        <dbReference type="Proteomes" id="UP000325313"/>
    </source>
</evidence>
<accession>A0A5B0PPE7</accession>
<comment type="caution">
    <text evidence="1">The sequence shown here is derived from an EMBL/GenBank/DDBJ whole genome shotgun (WGS) entry which is preliminary data.</text>
</comment>
<dbReference type="AlphaFoldDB" id="A0A5B0PPE7"/>
<evidence type="ECO:0000313" key="1">
    <source>
        <dbReference type="EMBL" id="KAA1102388.1"/>
    </source>
</evidence>
<dbReference type="Proteomes" id="UP000325313">
    <property type="component" value="Unassembled WGS sequence"/>
</dbReference>
<reference evidence="1 2" key="1">
    <citation type="submission" date="2019-05" db="EMBL/GenBank/DDBJ databases">
        <title>Emergence of the Ug99 lineage of the wheat stem rust pathogen through somatic hybridization.</title>
        <authorList>
            <person name="Li F."/>
            <person name="Upadhyaya N.M."/>
            <person name="Sperschneider J."/>
            <person name="Matny O."/>
            <person name="Nguyen-Phuc H."/>
            <person name="Mago R."/>
            <person name="Raley C."/>
            <person name="Miller M.E."/>
            <person name="Silverstein K.A.T."/>
            <person name="Henningsen E."/>
            <person name="Hirsch C.D."/>
            <person name="Visser B."/>
            <person name="Pretorius Z.A."/>
            <person name="Steffenson B.J."/>
            <person name="Schwessinger B."/>
            <person name="Dodds P.N."/>
            <person name="Figueroa M."/>
        </authorList>
    </citation>
    <scope>NUCLEOTIDE SEQUENCE [LARGE SCALE GENOMIC DNA]</scope>
    <source>
        <strain evidence="1 2">Ug99</strain>
    </source>
</reference>
<protein>
    <submittedName>
        <fullName evidence="1">Uncharacterized protein</fullName>
    </submittedName>
</protein>
<gene>
    <name evidence="1" type="ORF">PGTUg99_032408</name>
</gene>
<organism evidence="1 2">
    <name type="scientific">Puccinia graminis f. sp. tritici</name>
    <dbReference type="NCBI Taxonomy" id="56615"/>
    <lineage>
        <taxon>Eukaryota</taxon>
        <taxon>Fungi</taxon>
        <taxon>Dikarya</taxon>
        <taxon>Basidiomycota</taxon>
        <taxon>Pucciniomycotina</taxon>
        <taxon>Pucciniomycetes</taxon>
        <taxon>Pucciniales</taxon>
        <taxon>Pucciniaceae</taxon>
        <taxon>Puccinia</taxon>
    </lineage>
</organism>
<dbReference type="EMBL" id="VDEP01000338">
    <property type="protein sequence ID" value="KAA1102388.1"/>
    <property type="molecule type" value="Genomic_DNA"/>
</dbReference>
<name>A0A5B0PPE7_PUCGR</name>
<sequence>MAFNFMILTMNNTQSHCATTPIFSHRHPVGPSDDMTLHLRNRQHVSATHIRSRHSPPTTFRPLLTKDSDYTRRTSSLYLQWTRDLATRTRRLPISGRRTATALEERDKASNLFILTIVGRVSRQVYTGQAGLISQGNIQRIRICKTRLILWPIPADDSKRAWYQSNVVALTWAYPAKMQDGMSSELMSWFQSDPRDLRDQSCVPLRPSKSETTFKTRGGLSEKGRFDQFISLIFAFFTRQVYRDRHSRLMFKKLGPT</sequence>
<proteinExistence type="predicted"/>